<reference evidence="5" key="1">
    <citation type="submission" date="2018-05" db="EMBL/GenBank/DDBJ databases">
        <authorList>
            <person name="Lanie J.A."/>
            <person name="Ng W.-L."/>
            <person name="Kazmierczak K.M."/>
            <person name="Andrzejewski T.M."/>
            <person name="Davidsen T.M."/>
            <person name="Wayne K.J."/>
            <person name="Tettelin H."/>
            <person name="Glass J.I."/>
            <person name="Rusch D."/>
            <person name="Podicherti R."/>
            <person name="Tsui H.-C.T."/>
            <person name="Winkler M.E."/>
        </authorList>
    </citation>
    <scope>NUCLEOTIDE SEQUENCE</scope>
</reference>
<keyword evidence="3" id="KW-0998">Cell outer membrane</keyword>
<evidence type="ECO:0000259" key="4">
    <source>
        <dbReference type="PROSITE" id="PS51123"/>
    </source>
</evidence>
<dbReference type="InterPro" id="IPR006664">
    <property type="entry name" value="OMP_bac"/>
</dbReference>
<dbReference type="SUPFAM" id="SSF103088">
    <property type="entry name" value="OmpA-like"/>
    <property type="match status" value="2"/>
</dbReference>
<evidence type="ECO:0000256" key="3">
    <source>
        <dbReference type="ARBA" id="ARBA00023237"/>
    </source>
</evidence>
<proteinExistence type="predicted"/>
<feature type="domain" description="OmpA-like" evidence="4">
    <location>
        <begin position="10"/>
        <end position="130"/>
    </location>
</feature>
<dbReference type="PRINTS" id="PR01021">
    <property type="entry name" value="OMPADOMAIN"/>
</dbReference>
<protein>
    <recommendedName>
        <fullName evidence="4">OmpA-like domain-containing protein</fullName>
    </recommendedName>
</protein>
<dbReference type="InterPro" id="IPR036737">
    <property type="entry name" value="OmpA-like_sf"/>
</dbReference>
<dbReference type="EMBL" id="UINC01006835">
    <property type="protein sequence ID" value="SVA29924.1"/>
    <property type="molecule type" value="Genomic_DNA"/>
</dbReference>
<dbReference type="AlphaFoldDB" id="A0A381UPL2"/>
<evidence type="ECO:0000313" key="5">
    <source>
        <dbReference type="EMBL" id="SVA29924.1"/>
    </source>
</evidence>
<organism evidence="5">
    <name type="scientific">marine metagenome</name>
    <dbReference type="NCBI Taxonomy" id="408172"/>
    <lineage>
        <taxon>unclassified sequences</taxon>
        <taxon>metagenomes</taxon>
        <taxon>ecological metagenomes</taxon>
    </lineage>
</organism>
<accession>A0A381UPL2</accession>
<evidence type="ECO:0000256" key="2">
    <source>
        <dbReference type="ARBA" id="ARBA00023136"/>
    </source>
</evidence>
<dbReference type="Pfam" id="PF00691">
    <property type="entry name" value="OmpA"/>
    <property type="match status" value="2"/>
</dbReference>
<dbReference type="CDD" id="cd07185">
    <property type="entry name" value="OmpA_C-like"/>
    <property type="match status" value="2"/>
</dbReference>
<dbReference type="PROSITE" id="PS51123">
    <property type="entry name" value="OMPA_2"/>
    <property type="match status" value="2"/>
</dbReference>
<dbReference type="GO" id="GO:0009279">
    <property type="term" value="C:cell outer membrane"/>
    <property type="evidence" value="ECO:0007669"/>
    <property type="project" value="UniProtKB-SubCell"/>
</dbReference>
<feature type="domain" description="OmpA-like" evidence="4">
    <location>
        <begin position="139"/>
        <end position="256"/>
    </location>
</feature>
<dbReference type="Gene3D" id="3.30.1330.60">
    <property type="entry name" value="OmpA-like domain"/>
    <property type="match status" value="2"/>
</dbReference>
<name>A0A381UPL2_9ZZZZ</name>
<dbReference type="InterPro" id="IPR050330">
    <property type="entry name" value="Bact_OuterMem_StrucFunc"/>
</dbReference>
<dbReference type="PANTHER" id="PTHR30329">
    <property type="entry name" value="STATOR ELEMENT OF FLAGELLAR MOTOR COMPLEX"/>
    <property type="match status" value="1"/>
</dbReference>
<sequence length="256" mass="29073">MLFFFLFSFVCSSQFNVEHSIYFDTDEYFMGQTEKARLYSFVKNLSKEGLLKIEISGFCDDVGAENYNLVLSQNRADAIKKVFSLLSFFPEKIVSVDGKGEVLLSFYPSENPEIIRSLNRRVDVVVSYLAPAAVSKKQLSPPGLIVLENVHFITGYSYLTRGSKETLNKLVEDLKKESFSFVIQGHVCCTDGNIEAIDKRTKERNLSVARAKFVYDYFLDNGIEKNRMSYKGLAHRFPLGGSVDKDRRVEILVSSN</sequence>
<dbReference type="InterPro" id="IPR006665">
    <property type="entry name" value="OmpA-like"/>
</dbReference>
<dbReference type="PANTHER" id="PTHR30329:SF21">
    <property type="entry name" value="LIPOPROTEIN YIAD-RELATED"/>
    <property type="match status" value="1"/>
</dbReference>
<keyword evidence="2" id="KW-0472">Membrane</keyword>
<gene>
    <name evidence="5" type="ORF">METZ01_LOCUS82778</name>
</gene>
<comment type="subcellular location">
    <subcellularLocation>
        <location evidence="1">Cell outer membrane</location>
    </subcellularLocation>
</comment>
<evidence type="ECO:0000256" key="1">
    <source>
        <dbReference type="ARBA" id="ARBA00004442"/>
    </source>
</evidence>